<comment type="caution">
    <text evidence="1">The sequence shown here is derived from an EMBL/GenBank/DDBJ whole genome shotgun (WGS) entry which is preliminary data.</text>
</comment>
<gene>
    <name evidence="1" type="ORF">VSS37_09535</name>
</gene>
<sequence>MANPNVKDAQYADCFSVRDAQTMNTGLTDFAGFILGDQGRNANVSEEDKQFVRKCIGRLKLLANKLAYGVEDNS</sequence>
<reference evidence="2" key="1">
    <citation type="submission" date="2023-07" db="EMBL/GenBank/DDBJ databases">
        <title>The carbon used by Thiothrix.</title>
        <authorList>
            <person name="Chen L."/>
        </authorList>
    </citation>
    <scope>NUCLEOTIDE SEQUENCE [LARGE SCALE GENOMIC DNA]</scope>
</reference>
<protein>
    <submittedName>
        <fullName evidence="1">Uncharacterized protein</fullName>
    </submittedName>
</protein>
<name>A0ABU6CXT1_9GAMM</name>
<evidence type="ECO:0000313" key="2">
    <source>
        <dbReference type="Proteomes" id="UP001308005"/>
    </source>
</evidence>
<dbReference type="EMBL" id="JAYMYJ010000091">
    <property type="protein sequence ID" value="MEB4591218.1"/>
    <property type="molecule type" value="Genomic_DNA"/>
</dbReference>
<dbReference type="Proteomes" id="UP001308005">
    <property type="component" value="Unassembled WGS sequence"/>
</dbReference>
<accession>A0ABU6CXT1</accession>
<evidence type="ECO:0000313" key="1">
    <source>
        <dbReference type="EMBL" id="MEB4591218.1"/>
    </source>
</evidence>
<organism evidence="1 2">
    <name type="scientific">Candidatus Thiothrix phosphatis</name>
    <dbReference type="NCBI Taxonomy" id="3112415"/>
    <lineage>
        <taxon>Bacteria</taxon>
        <taxon>Pseudomonadati</taxon>
        <taxon>Pseudomonadota</taxon>
        <taxon>Gammaproteobacteria</taxon>
        <taxon>Thiotrichales</taxon>
        <taxon>Thiotrichaceae</taxon>
        <taxon>Thiothrix</taxon>
    </lineage>
</organism>
<proteinExistence type="predicted"/>
<dbReference type="RefSeq" id="WP_324694662.1">
    <property type="nucleotide sequence ID" value="NZ_JAYMYJ010000091.1"/>
</dbReference>
<keyword evidence="2" id="KW-1185">Reference proteome</keyword>